<feature type="transmembrane region" description="Helical" evidence="8">
    <location>
        <begin position="45"/>
        <end position="63"/>
    </location>
</feature>
<dbReference type="PANTHER" id="PTHR43528">
    <property type="entry name" value="ALPHA-KETOGLUTARATE PERMEASE"/>
    <property type="match status" value="1"/>
</dbReference>
<feature type="transmembrane region" description="Helical" evidence="8">
    <location>
        <begin position="418"/>
        <end position="436"/>
    </location>
</feature>
<keyword evidence="4 8" id="KW-0812">Transmembrane</keyword>
<evidence type="ECO:0000256" key="2">
    <source>
        <dbReference type="ARBA" id="ARBA00022448"/>
    </source>
</evidence>
<keyword evidence="7 8" id="KW-0472">Membrane</keyword>
<feature type="transmembrane region" description="Helical" evidence="8">
    <location>
        <begin position="380"/>
        <end position="398"/>
    </location>
</feature>
<dbReference type="SUPFAM" id="SSF103473">
    <property type="entry name" value="MFS general substrate transporter"/>
    <property type="match status" value="1"/>
</dbReference>
<protein>
    <submittedName>
        <fullName evidence="10">Major facilitator superfamily MFS_1</fullName>
    </submittedName>
</protein>
<gene>
    <name evidence="10" type="ordered locus">Msil_2256</name>
</gene>
<dbReference type="Pfam" id="PF07690">
    <property type="entry name" value="MFS_1"/>
    <property type="match status" value="1"/>
</dbReference>
<dbReference type="Pfam" id="PF00083">
    <property type="entry name" value="Sugar_tr"/>
    <property type="match status" value="1"/>
</dbReference>
<feature type="transmembrane region" description="Helical" evidence="8">
    <location>
        <begin position="257"/>
        <end position="275"/>
    </location>
</feature>
<dbReference type="AlphaFoldDB" id="B8ET52"/>
<dbReference type="Gene3D" id="1.20.1250.20">
    <property type="entry name" value="MFS general substrate transporter like domains"/>
    <property type="match status" value="1"/>
</dbReference>
<dbReference type="eggNOG" id="COG2814">
    <property type="taxonomic scope" value="Bacteria"/>
</dbReference>
<feature type="transmembrane region" description="Helical" evidence="8">
    <location>
        <begin position="295"/>
        <end position="312"/>
    </location>
</feature>
<evidence type="ECO:0000259" key="9">
    <source>
        <dbReference type="PROSITE" id="PS50850"/>
    </source>
</evidence>
<dbReference type="RefSeq" id="WP_012591259.1">
    <property type="nucleotide sequence ID" value="NC_011666.1"/>
</dbReference>
<evidence type="ECO:0000256" key="1">
    <source>
        <dbReference type="ARBA" id="ARBA00004651"/>
    </source>
</evidence>
<dbReference type="InterPro" id="IPR011701">
    <property type="entry name" value="MFS"/>
</dbReference>
<dbReference type="PANTHER" id="PTHR43528:SF1">
    <property type="entry name" value="ALPHA-KETOGLUTARATE PERMEASE"/>
    <property type="match status" value="1"/>
</dbReference>
<keyword evidence="5" id="KW-0769">Symport</keyword>
<dbReference type="HOGENOM" id="CLU_001265_39_0_5"/>
<feature type="transmembrane region" description="Helical" evidence="8">
    <location>
        <begin position="109"/>
        <end position="139"/>
    </location>
</feature>
<reference evidence="10 11" key="1">
    <citation type="journal article" date="2010" name="J. Bacteriol.">
        <title>Complete genome sequence of the aerobic facultative methanotroph Methylocella silvestris BL2.</title>
        <authorList>
            <person name="Chen Y."/>
            <person name="Crombie A."/>
            <person name="Rahman M.T."/>
            <person name="Dedysh S.N."/>
            <person name="Liesack W."/>
            <person name="Stott M.B."/>
            <person name="Alam M."/>
            <person name="Theisen A.R."/>
            <person name="Murrell J.C."/>
            <person name="Dunfield P.F."/>
        </authorList>
    </citation>
    <scope>NUCLEOTIDE SEQUENCE [LARGE SCALE GENOMIC DNA]</scope>
    <source>
        <strain evidence="11">DSM 15510 / CIP 108128 / LMG 27833 / NCIMB 13906 / BL2</strain>
    </source>
</reference>
<dbReference type="InterPro" id="IPR036259">
    <property type="entry name" value="MFS_trans_sf"/>
</dbReference>
<keyword evidence="6 8" id="KW-1133">Transmembrane helix</keyword>
<keyword evidence="3" id="KW-1003">Cell membrane</keyword>
<comment type="subcellular location">
    <subcellularLocation>
        <location evidence="1">Cell membrane</location>
        <topology evidence="1">Multi-pass membrane protein</topology>
    </subcellularLocation>
</comment>
<dbReference type="FunFam" id="1.20.1250.20:FF:000001">
    <property type="entry name" value="Dicarboxylate MFS transporter"/>
    <property type="match status" value="1"/>
</dbReference>
<feature type="transmembrane region" description="Helical" evidence="8">
    <location>
        <begin position="350"/>
        <end position="373"/>
    </location>
</feature>
<evidence type="ECO:0000256" key="7">
    <source>
        <dbReference type="ARBA" id="ARBA00023136"/>
    </source>
</evidence>
<dbReference type="GO" id="GO:0005886">
    <property type="term" value="C:plasma membrane"/>
    <property type="evidence" value="ECO:0007669"/>
    <property type="project" value="UniProtKB-SubCell"/>
</dbReference>
<dbReference type="OrthoDB" id="9783227at2"/>
<feature type="transmembrane region" description="Helical" evidence="8">
    <location>
        <begin position="324"/>
        <end position="344"/>
    </location>
</feature>
<keyword evidence="2" id="KW-0813">Transport</keyword>
<feature type="transmembrane region" description="Helical" evidence="8">
    <location>
        <begin position="75"/>
        <end position="97"/>
    </location>
</feature>
<evidence type="ECO:0000256" key="4">
    <source>
        <dbReference type="ARBA" id="ARBA00022692"/>
    </source>
</evidence>
<dbReference type="InterPro" id="IPR051084">
    <property type="entry name" value="H+-coupled_symporters"/>
</dbReference>
<dbReference type="FunFam" id="1.20.1250.20:FF:000300">
    <property type="entry name" value="Dicarboxylate MFS transporter"/>
    <property type="match status" value="1"/>
</dbReference>
<dbReference type="GO" id="GO:0015293">
    <property type="term" value="F:symporter activity"/>
    <property type="evidence" value="ECO:0007669"/>
    <property type="project" value="UniProtKB-KW"/>
</dbReference>
<sequence>MSEEIRPRAAAAAVILPASDGFDAGDVFNRSKAVLTGSLGNLIEWYDIYAYSAFSLYFAGAFFPQTDPVAQQLAAASLFAAAFFVRPLGSALFGYFADRHGRRNALTAAVLLMCFGSLLIAATPTYAAIGVAAPIMLAIARLLQSLSQGGEYGSGATYLSEVAHPDRRGFYSGIWYVTLIGGQLLAILVLLILQKVFLTPEELKAWGWRIPFIIGALLSIFAFIIRRDMPETELFEAAKPAIKLENPWRLLLRNWKAVALVVGITVGGTSAFYTYTTYMQKFLKLSVGLNDSETTLVTAGTLIFALILQPLYGAISDKVGRRPMLIAFGVLGTLGTVPLLTTLQHTKSPLVAFLLICVAWAIVSGYTSIAAIVKAELFPTAIRAMGVGIPYALTVAIFGGSIDSVALAFKNAGFETGFFWYATGLIFISLICYIFMKDMKTHSKMEQSV</sequence>
<evidence type="ECO:0000313" key="10">
    <source>
        <dbReference type="EMBL" id="ACK51190.1"/>
    </source>
</evidence>
<keyword evidence="11" id="KW-1185">Reference proteome</keyword>
<accession>B8ET52</accession>
<dbReference type="KEGG" id="msl:Msil_2256"/>
<evidence type="ECO:0000256" key="3">
    <source>
        <dbReference type="ARBA" id="ARBA00022475"/>
    </source>
</evidence>
<dbReference type="InterPro" id="IPR020846">
    <property type="entry name" value="MFS_dom"/>
</dbReference>
<dbReference type="STRING" id="395965.Msil_2256"/>
<dbReference type="CDD" id="cd17367">
    <property type="entry name" value="MFS_KgtP"/>
    <property type="match status" value="1"/>
</dbReference>
<feature type="transmembrane region" description="Helical" evidence="8">
    <location>
        <begin position="174"/>
        <end position="194"/>
    </location>
</feature>
<dbReference type="EMBL" id="CP001280">
    <property type="protein sequence ID" value="ACK51190.1"/>
    <property type="molecule type" value="Genomic_DNA"/>
</dbReference>
<organism evidence="10 11">
    <name type="scientific">Methylocella silvestris (strain DSM 15510 / CIP 108128 / LMG 27833 / NCIMB 13906 / BL2)</name>
    <dbReference type="NCBI Taxonomy" id="395965"/>
    <lineage>
        <taxon>Bacteria</taxon>
        <taxon>Pseudomonadati</taxon>
        <taxon>Pseudomonadota</taxon>
        <taxon>Alphaproteobacteria</taxon>
        <taxon>Hyphomicrobiales</taxon>
        <taxon>Beijerinckiaceae</taxon>
        <taxon>Methylocella</taxon>
    </lineage>
</organism>
<evidence type="ECO:0000256" key="8">
    <source>
        <dbReference type="SAM" id="Phobius"/>
    </source>
</evidence>
<dbReference type="Proteomes" id="UP000002257">
    <property type="component" value="Chromosome"/>
</dbReference>
<dbReference type="InterPro" id="IPR005828">
    <property type="entry name" value="MFS_sugar_transport-like"/>
</dbReference>
<feature type="domain" description="Major facilitator superfamily (MFS) profile" evidence="9">
    <location>
        <begin position="33"/>
        <end position="441"/>
    </location>
</feature>
<evidence type="ECO:0000256" key="5">
    <source>
        <dbReference type="ARBA" id="ARBA00022847"/>
    </source>
</evidence>
<feature type="transmembrane region" description="Helical" evidence="8">
    <location>
        <begin position="206"/>
        <end position="225"/>
    </location>
</feature>
<evidence type="ECO:0000256" key="6">
    <source>
        <dbReference type="ARBA" id="ARBA00022989"/>
    </source>
</evidence>
<name>B8ET52_METSB</name>
<dbReference type="PROSITE" id="PS50850">
    <property type="entry name" value="MFS"/>
    <property type="match status" value="1"/>
</dbReference>
<evidence type="ECO:0000313" key="11">
    <source>
        <dbReference type="Proteomes" id="UP000002257"/>
    </source>
</evidence>
<proteinExistence type="predicted"/>